<organism evidence="1 2">
    <name type="scientific">Naganishia cerealis</name>
    <dbReference type="NCBI Taxonomy" id="610337"/>
    <lineage>
        <taxon>Eukaryota</taxon>
        <taxon>Fungi</taxon>
        <taxon>Dikarya</taxon>
        <taxon>Basidiomycota</taxon>
        <taxon>Agaricomycotina</taxon>
        <taxon>Tremellomycetes</taxon>
        <taxon>Filobasidiales</taxon>
        <taxon>Filobasidiaceae</taxon>
        <taxon>Naganishia</taxon>
    </lineage>
</organism>
<dbReference type="Proteomes" id="UP001241377">
    <property type="component" value="Unassembled WGS sequence"/>
</dbReference>
<dbReference type="EMBL" id="JASBWR010000045">
    <property type="protein sequence ID" value="KAJ9103501.1"/>
    <property type="molecule type" value="Genomic_DNA"/>
</dbReference>
<accession>A0ACC2VXI0</accession>
<sequence length="483" mass="54611">MIDKLDGQQEPKVEILDINDHVQESSDPVVPHERQIIDDIIAIWKEDPSLESLGVPKLHAKVKSRHPTWSVSEKRVRTLLKTYGLITTNQQFTYANEIHSRIVSSIELPPKVKVTMTAKRGKGLYAKTQIRKGDLIWEERPLFFVPALANVKLVRTGRACAYCAKLLTQRSSTGLSALRGLDCNVCPELWCSKDCKTLDTLHAKLKHNMSSHSNGKGSNLIDASGFIALEDYCFQEQWNALYAITLIYAEMQADKTRTKAEYFSSMARVSQKVRYKAINSSAGSFDTMQGGALFVMEQQEALWNEGYQKFLKVFPSAHDQVPFEEFMMMMGTYNINNLDSCIFLTQSHLNHSCHPNTDVQASTASRTGPLKVFAARDIKAGEELTTSYVNPSHTLHQRQRELRVNWGFICSCQRCKDEAKEHHRRKSSNGMGAKEVPSNIREMLKDTKSAIGNSEIELEIPTVQGGERRKSVRFDEHVISVNQ</sequence>
<comment type="caution">
    <text evidence="1">The sequence shown here is derived from an EMBL/GenBank/DDBJ whole genome shotgun (WGS) entry which is preliminary data.</text>
</comment>
<name>A0ACC2VXI0_9TREE</name>
<gene>
    <name evidence="1" type="primary">SET5</name>
    <name evidence="1" type="ORF">QFC19_004269</name>
</gene>
<keyword evidence="2" id="KW-1185">Reference proteome</keyword>
<protein>
    <submittedName>
        <fullName evidence="1">SET domain-containing protein 5</fullName>
    </submittedName>
</protein>
<evidence type="ECO:0000313" key="2">
    <source>
        <dbReference type="Proteomes" id="UP001241377"/>
    </source>
</evidence>
<evidence type="ECO:0000313" key="1">
    <source>
        <dbReference type="EMBL" id="KAJ9103501.1"/>
    </source>
</evidence>
<proteinExistence type="predicted"/>
<reference evidence="1" key="1">
    <citation type="submission" date="2023-04" db="EMBL/GenBank/DDBJ databases">
        <title>Draft Genome sequencing of Naganishia species isolated from polar environments using Oxford Nanopore Technology.</title>
        <authorList>
            <person name="Leo P."/>
            <person name="Venkateswaran K."/>
        </authorList>
    </citation>
    <scope>NUCLEOTIDE SEQUENCE</scope>
    <source>
        <strain evidence="1">MNA-CCFEE 5261</strain>
    </source>
</reference>